<dbReference type="OrthoDB" id="2576332at2759"/>
<evidence type="ECO:0000256" key="2">
    <source>
        <dbReference type="SAM" id="Phobius"/>
    </source>
</evidence>
<organism evidence="3 4">
    <name type="scientific">Cryptococcus gattii serotype B (strain WM276 / ATCC MYA-4071)</name>
    <name type="common">Filobasidiella gattii</name>
    <name type="synonym">Cryptococcus bacillisporus</name>
    <dbReference type="NCBI Taxonomy" id="367775"/>
    <lineage>
        <taxon>Eukaryota</taxon>
        <taxon>Fungi</taxon>
        <taxon>Dikarya</taxon>
        <taxon>Basidiomycota</taxon>
        <taxon>Agaricomycotina</taxon>
        <taxon>Tremellomycetes</taxon>
        <taxon>Tremellales</taxon>
        <taxon>Cryptococcaceae</taxon>
        <taxon>Cryptococcus</taxon>
        <taxon>Cryptococcus gattii species complex</taxon>
    </lineage>
</organism>
<evidence type="ECO:0000313" key="4">
    <source>
        <dbReference type="Proteomes" id="UP000007805"/>
    </source>
</evidence>
<proteinExistence type="predicted"/>
<evidence type="ECO:0000256" key="1">
    <source>
        <dbReference type="SAM" id="MobiDB-lite"/>
    </source>
</evidence>
<protein>
    <submittedName>
        <fullName evidence="3">Uncharacterized protein</fullName>
    </submittedName>
</protein>
<keyword evidence="2" id="KW-1133">Transmembrane helix</keyword>
<keyword evidence="2" id="KW-0812">Transmembrane</keyword>
<dbReference type="AlphaFoldDB" id="E6R4G2"/>
<feature type="region of interest" description="Disordered" evidence="1">
    <location>
        <begin position="348"/>
        <end position="425"/>
    </location>
</feature>
<gene>
    <name evidence="3" type="ordered locus">CGB_D6590W</name>
</gene>
<feature type="transmembrane region" description="Helical" evidence="2">
    <location>
        <begin position="311"/>
        <end position="334"/>
    </location>
</feature>
<dbReference type="HOGENOM" id="CLU_555497_0_0_1"/>
<keyword evidence="2" id="KW-0472">Membrane</keyword>
<dbReference type="Proteomes" id="UP000007805">
    <property type="component" value="Chromosome D"/>
</dbReference>
<feature type="region of interest" description="Disordered" evidence="1">
    <location>
        <begin position="118"/>
        <end position="159"/>
    </location>
</feature>
<sequence length="491" mass="54918">MMYPAHHHISLPYSFYTYIPVGENAGPSPIYTLLILGMVFFMAANIMPVLSPAVDRVWHVADPIIKWGFFIIISALLVQMLELLPGVPHIHITYVHMVTAFLLFAILWNAFVPVPNPQMEENKAPPPKEDKLTPGRKRESSKEETKKEEEDSPWEDLRAHPSAFLTTRLNKMMPWPFPMGKAVKGGKELWWEKGTHLQLGHFNKVRSGKPKEEEESEKNIKPKPRAEKKLKEKTEEGGREEERRRGSMITGSEKISSRKKMAPGEAATATSTPRREEHKRNQEIEKVKESDISKQAMEARQRRKLCRTKNLVMIIGISSINMTLGFLLLIFYSFQIISQELSHPITPSEELATPHSNSNSSSSSSGFPQTTSISVSANENEPTKLKVVKENIVSNERVSSSKPSSVGPGEMPPASKSIQKPTGSSEVMKVDADDYGTSGTGTPNQQVKIGMHYIFNPEGKGGENVENSSMQIPSLGMPHPLMTTTYKQYVS</sequence>
<feature type="compositionally biased region" description="Polar residues" evidence="1">
    <location>
        <begin position="416"/>
        <end position="425"/>
    </location>
</feature>
<dbReference type="VEuPathDB" id="FungiDB:CGB_D6590W"/>
<dbReference type="EMBL" id="CP000289">
    <property type="protein sequence ID" value="ADV21949.1"/>
    <property type="molecule type" value="Genomic_DNA"/>
</dbReference>
<dbReference type="KEGG" id="cgi:CGB_D6590W"/>
<feature type="transmembrane region" description="Helical" evidence="2">
    <location>
        <begin position="63"/>
        <end position="81"/>
    </location>
</feature>
<dbReference type="RefSeq" id="XP_003193736.1">
    <property type="nucleotide sequence ID" value="XM_003193688.1"/>
</dbReference>
<evidence type="ECO:0000313" key="3">
    <source>
        <dbReference type="EMBL" id="ADV21949.1"/>
    </source>
</evidence>
<name>E6R4G2_CRYGW</name>
<dbReference type="GeneID" id="10191432"/>
<feature type="compositionally biased region" description="Polar residues" evidence="1">
    <location>
        <begin position="366"/>
        <end position="380"/>
    </location>
</feature>
<feature type="compositionally biased region" description="Low complexity" evidence="1">
    <location>
        <begin position="398"/>
        <end position="409"/>
    </location>
</feature>
<feature type="transmembrane region" description="Helical" evidence="2">
    <location>
        <begin position="93"/>
        <end position="112"/>
    </location>
</feature>
<feature type="compositionally biased region" description="Basic and acidic residues" evidence="1">
    <location>
        <begin position="120"/>
        <end position="159"/>
    </location>
</feature>
<feature type="transmembrane region" description="Helical" evidence="2">
    <location>
        <begin position="30"/>
        <end position="51"/>
    </location>
</feature>
<feature type="compositionally biased region" description="Basic and acidic residues" evidence="1">
    <location>
        <begin position="209"/>
        <end position="245"/>
    </location>
</feature>
<accession>E6R4G2</accession>
<keyword evidence="4" id="KW-1185">Reference proteome</keyword>
<feature type="region of interest" description="Disordered" evidence="1">
    <location>
        <begin position="201"/>
        <end position="295"/>
    </location>
</feature>
<reference evidence="3 4" key="1">
    <citation type="journal article" date="2011" name="MBio">
        <title>Genome variation in Cryptococcus gattii, an emerging pathogen of immunocompetent hosts.</title>
        <authorList>
            <person name="D'Souza C.A."/>
            <person name="Kronstad J.W."/>
            <person name="Taylor G."/>
            <person name="Warren R."/>
            <person name="Yuen M."/>
            <person name="Hu G."/>
            <person name="Jung W.H."/>
            <person name="Sham A."/>
            <person name="Kidd S.E."/>
            <person name="Tangen K."/>
            <person name="Lee N."/>
            <person name="Zeilmaker T."/>
            <person name="Sawkins J."/>
            <person name="McVicker G."/>
            <person name="Shah S."/>
            <person name="Gnerre S."/>
            <person name="Griggs A."/>
            <person name="Zeng Q."/>
            <person name="Bartlett K."/>
            <person name="Li W."/>
            <person name="Wang X."/>
            <person name="Heitman J."/>
            <person name="Stajich J.E."/>
            <person name="Fraser J.A."/>
            <person name="Meyer W."/>
            <person name="Carter D."/>
            <person name="Schein J."/>
            <person name="Krzywinski M."/>
            <person name="Kwon-Chung K.J."/>
            <person name="Varma A."/>
            <person name="Wang J."/>
            <person name="Brunham R."/>
            <person name="Fyfe M."/>
            <person name="Ouellette B.F."/>
            <person name="Siddiqui A."/>
            <person name="Marra M."/>
            <person name="Jones S."/>
            <person name="Holt R."/>
            <person name="Birren B.W."/>
            <person name="Galagan J.E."/>
            <person name="Cuomo C.A."/>
        </authorList>
    </citation>
    <scope>NUCLEOTIDE SEQUENCE [LARGE SCALE GENOMIC DNA]</scope>
    <source>
        <strain evidence="4">WM276 / ATCC MYA-4071</strain>
    </source>
</reference>
<feature type="compositionally biased region" description="Low complexity" evidence="1">
    <location>
        <begin position="356"/>
        <end position="365"/>
    </location>
</feature>
<reference key="2">
    <citation type="journal article" date="2011" name="MBio">
        <title>Genome variation in Cryptococcus gattii, an emerging pathogen of immunocompetent hosts.</title>
        <authorList>
            <person name="D'Souza C.A."/>
            <person name="Kronstad J.W."/>
            <person name="Taylor G."/>
            <person name="Warren R."/>
            <person name="Yuen M."/>
            <person name="Hu G."/>
            <person name="Jung W.H."/>
            <person name="Sham A."/>
            <person name="Kidd S.E."/>
            <person name="Tangen K."/>
            <person name="Lee N."/>
            <person name="Zeilmaker T."/>
            <person name="Sawkins J."/>
            <person name="McVicker G."/>
            <person name="Shah S."/>
            <person name="Gnerre S."/>
            <person name="Griggs A."/>
            <person name="Zeng Q."/>
            <person name="Bartlett K."/>
            <person name="Li W."/>
            <person name="Wang X."/>
            <person name="Heitman J."/>
            <person name="Stajich J.E."/>
            <person name="Fraser J.A."/>
            <person name="Meyer W."/>
            <person name="Carter D."/>
            <person name="Schein J."/>
            <person name="Krzywinski M."/>
            <person name="Kwong-Chung K.J."/>
            <person name="Varma A."/>
            <person name="Wang J."/>
            <person name="Brunham R."/>
            <person name="Fyfe M."/>
            <person name="Ouellette B.F.F."/>
            <person name="Siddiqui A."/>
            <person name="Marra M."/>
            <person name="Jones S."/>
            <person name="Holt R."/>
            <person name="Birren B.W."/>
            <person name="Galagan J.E."/>
            <person name="Cuomo C.A."/>
        </authorList>
    </citation>
    <scope>NUCLEOTIDE SEQUENCE</scope>
    <source>
        <strain>WM276</strain>
    </source>
</reference>
<feature type="compositionally biased region" description="Basic and acidic residues" evidence="1">
    <location>
        <begin position="273"/>
        <end position="295"/>
    </location>
</feature>